<dbReference type="Proteomes" id="UP000585474">
    <property type="component" value="Unassembled WGS sequence"/>
</dbReference>
<organism evidence="1 2">
    <name type="scientific">Actinidia rufa</name>
    <dbReference type="NCBI Taxonomy" id="165716"/>
    <lineage>
        <taxon>Eukaryota</taxon>
        <taxon>Viridiplantae</taxon>
        <taxon>Streptophyta</taxon>
        <taxon>Embryophyta</taxon>
        <taxon>Tracheophyta</taxon>
        <taxon>Spermatophyta</taxon>
        <taxon>Magnoliopsida</taxon>
        <taxon>eudicotyledons</taxon>
        <taxon>Gunneridae</taxon>
        <taxon>Pentapetalae</taxon>
        <taxon>asterids</taxon>
        <taxon>Ericales</taxon>
        <taxon>Actinidiaceae</taxon>
        <taxon>Actinidia</taxon>
    </lineage>
</organism>
<dbReference type="AlphaFoldDB" id="A0A7J0ECJ4"/>
<sequence length="66" mass="6823">MVCDGVSVRKGRLLHGVVVGVGDNVYLEVKMEAVVVVEQEREGCGICGGGEVVVTCMERGSGGGEK</sequence>
<dbReference type="EMBL" id="BJWL01000003">
    <property type="protein sequence ID" value="GFY84110.1"/>
    <property type="molecule type" value="Genomic_DNA"/>
</dbReference>
<gene>
    <name evidence="1" type="ORF">Acr_03g0008840</name>
</gene>
<name>A0A7J0ECJ4_9ERIC</name>
<accession>A0A7J0ECJ4</accession>
<keyword evidence="2" id="KW-1185">Reference proteome</keyword>
<evidence type="ECO:0000313" key="1">
    <source>
        <dbReference type="EMBL" id="GFY84110.1"/>
    </source>
</evidence>
<evidence type="ECO:0000313" key="2">
    <source>
        <dbReference type="Proteomes" id="UP000585474"/>
    </source>
</evidence>
<protein>
    <submittedName>
        <fullName evidence="1">Uncharacterized protein</fullName>
    </submittedName>
</protein>
<comment type="caution">
    <text evidence="1">The sequence shown here is derived from an EMBL/GenBank/DDBJ whole genome shotgun (WGS) entry which is preliminary data.</text>
</comment>
<proteinExistence type="predicted"/>
<reference evidence="1 2" key="1">
    <citation type="submission" date="2019-07" db="EMBL/GenBank/DDBJ databases">
        <title>De Novo Assembly of kiwifruit Actinidia rufa.</title>
        <authorList>
            <person name="Sugita-Konishi S."/>
            <person name="Sato K."/>
            <person name="Mori E."/>
            <person name="Abe Y."/>
            <person name="Kisaki G."/>
            <person name="Hamano K."/>
            <person name="Suezawa K."/>
            <person name="Otani M."/>
            <person name="Fukuda T."/>
            <person name="Manabe T."/>
            <person name="Gomi K."/>
            <person name="Tabuchi M."/>
            <person name="Akimitsu K."/>
            <person name="Kataoka I."/>
        </authorList>
    </citation>
    <scope>NUCLEOTIDE SEQUENCE [LARGE SCALE GENOMIC DNA]</scope>
    <source>
        <strain evidence="2">cv. Fuchu</strain>
    </source>
</reference>